<keyword evidence="3" id="KW-1185">Reference proteome</keyword>
<feature type="compositionally biased region" description="Basic and acidic residues" evidence="1">
    <location>
        <begin position="143"/>
        <end position="162"/>
    </location>
</feature>
<sequence length="169" mass="19240">MTRPSTPFGANSVPKATAEGRVFAPELRCGIRAQLDVQGVAKDARNGLFMTMRKTGSYREKGVGEAVKKDDREAERIVRRDLQERFLEDDSADDARRLYATKNDLVRTKYRLKKSTRTTERRKAPRCSDVRILREFRAGSPERLYERQREKAGETTDGRGTRAEVTGCP</sequence>
<dbReference type="EMBL" id="BMIN01000029">
    <property type="protein sequence ID" value="GGD28966.1"/>
    <property type="molecule type" value="Genomic_DNA"/>
</dbReference>
<accession>A0ABQ1QIU5</accession>
<feature type="region of interest" description="Disordered" evidence="1">
    <location>
        <begin position="141"/>
        <end position="169"/>
    </location>
</feature>
<dbReference type="Proteomes" id="UP000642571">
    <property type="component" value="Unassembled WGS sequence"/>
</dbReference>
<evidence type="ECO:0000313" key="2">
    <source>
        <dbReference type="EMBL" id="GGD28966.1"/>
    </source>
</evidence>
<protein>
    <submittedName>
        <fullName evidence="2">Uncharacterized protein</fullName>
    </submittedName>
</protein>
<reference evidence="3" key="1">
    <citation type="journal article" date="2019" name="Int. J. Syst. Evol. Microbiol.">
        <title>The Global Catalogue of Microorganisms (GCM) 10K type strain sequencing project: providing services to taxonomists for standard genome sequencing and annotation.</title>
        <authorList>
            <consortium name="The Broad Institute Genomics Platform"/>
            <consortium name="The Broad Institute Genome Sequencing Center for Infectious Disease"/>
            <person name="Wu L."/>
            <person name="Ma J."/>
        </authorList>
    </citation>
    <scope>NUCLEOTIDE SEQUENCE [LARGE SCALE GENOMIC DNA]</scope>
    <source>
        <strain evidence="3">CGMCC 1.15353</strain>
    </source>
</reference>
<comment type="caution">
    <text evidence="2">The sequence shown here is derived from an EMBL/GenBank/DDBJ whole genome shotgun (WGS) entry which is preliminary data.</text>
</comment>
<name>A0ABQ1QIU5_9BACI</name>
<organism evidence="2 3">
    <name type="scientific">Pontibacillus salipaludis</name>
    <dbReference type="NCBI Taxonomy" id="1697394"/>
    <lineage>
        <taxon>Bacteria</taxon>
        <taxon>Bacillati</taxon>
        <taxon>Bacillota</taxon>
        <taxon>Bacilli</taxon>
        <taxon>Bacillales</taxon>
        <taxon>Bacillaceae</taxon>
        <taxon>Pontibacillus</taxon>
    </lineage>
</organism>
<evidence type="ECO:0000313" key="3">
    <source>
        <dbReference type="Proteomes" id="UP000642571"/>
    </source>
</evidence>
<evidence type="ECO:0000256" key="1">
    <source>
        <dbReference type="SAM" id="MobiDB-lite"/>
    </source>
</evidence>
<proteinExistence type="predicted"/>
<gene>
    <name evidence="2" type="ORF">GCM10011389_40690</name>
</gene>